<keyword evidence="2" id="KW-0342">GTP-binding</keyword>
<dbReference type="SUPFAM" id="SSF55307">
    <property type="entry name" value="Tubulin C-terminal domain-like"/>
    <property type="match status" value="1"/>
</dbReference>
<comment type="caution">
    <text evidence="3">The sequence shown here is derived from an EMBL/GenBank/DDBJ whole genome shotgun (WGS) entry which is preliminary data.</text>
</comment>
<dbReference type="Gene3D" id="3.40.50.1440">
    <property type="entry name" value="Tubulin/FtsZ, GTPase domain"/>
    <property type="match status" value="1"/>
</dbReference>
<evidence type="ECO:0000256" key="2">
    <source>
        <dbReference type="ARBA" id="ARBA00023134"/>
    </source>
</evidence>
<dbReference type="InterPro" id="IPR036525">
    <property type="entry name" value="Tubulin/FtsZ_GTPase_sf"/>
</dbReference>
<dbReference type="EMBL" id="SMSJ01000131">
    <property type="protein sequence ID" value="TDH58317.1"/>
    <property type="molecule type" value="Genomic_DNA"/>
</dbReference>
<gene>
    <name evidence="3" type="ORF">E2C06_33185</name>
</gene>
<evidence type="ECO:0000313" key="3">
    <source>
        <dbReference type="EMBL" id="TDH58317.1"/>
    </source>
</evidence>
<sequence length="214" mass="21917">MQSGSDAADTVLASEWSFSVLCCDGADREALSRAEAIACELARHGHVAIVIEAGPSAAPMIASTQTAHGRDHPAHLLLPVRDRLGGIAPTLAAAAATLLSSVACRGIVGVDASDIWSAIGGPGRGVAVHAVAERGQEVEAFGRSALAAAYKVGVRPSSVRRLLINAVLPPGWRLRELDQLATTVSDAFDGADTAIMSAVYDPTAETASVLLVCS</sequence>
<keyword evidence="1" id="KW-0547">Nucleotide-binding</keyword>
<reference evidence="3 4" key="1">
    <citation type="journal article" date="2016" name="J. Microbiol.">
        <title>Dankookia rubra gen. nov., sp. nov., an alphaproteobacterium isolated from sediment of a shallow stream.</title>
        <authorList>
            <person name="Kim W.H."/>
            <person name="Kim D.H."/>
            <person name="Kang K."/>
            <person name="Ahn T.Y."/>
        </authorList>
    </citation>
    <scope>NUCLEOTIDE SEQUENCE [LARGE SCALE GENOMIC DNA]</scope>
    <source>
        <strain evidence="3 4">JCM30602</strain>
    </source>
</reference>
<name>A0A4R5Q881_9PROT</name>
<dbReference type="Proteomes" id="UP000295096">
    <property type="component" value="Unassembled WGS sequence"/>
</dbReference>
<proteinExistence type="predicted"/>
<evidence type="ECO:0000313" key="4">
    <source>
        <dbReference type="Proteomes" id="UP000295096"/>
    </source>
</evidence>
<protein>
    <submittedName>
        <fullName evidence="3">Uncharacterized protein</fullName>
    </submittedName>
</protein>
<accession>A0A4R5Q881</accession>
<dbReference type="AlphaFoldDB" id="A0A4R5Q881"/>
<evidence type="ECO:0000256" key="1">
    <source>
        <dbReference type="ARBA" id="ARBA00022741"/>
    </source>
</evidence>
<keyword evidence="4" id="KW-1185">Reference proteome</keyword>
<organism evidence="3 4">
    <name type="scientific">Dankookia rubra</name>
    <dbReference type="NCBI Taxonomy" id="1442381"/>
    <lineage>
        <taxon>Bacteria</taxon>
        <taxon>Pseudomonadati</taxon>
        <taxon>Pseudomonadota</taxon>
        <taxon>Alphaproteobacteria</taxon>
        <taxon>Acetobacterales</taxon>
        <taxon>Roseomonadaceae</taxon>
        <taxon>Dankookia</taxon>
    </lineage>
</organism>
<dbReference type="GO" id="GO:0005525">
    <property type="term" value="F:GTP binding"/>
    <property type="evidence" value="ECO:0007669"/>
    <property type="project" value="UniProtKB-KW"/>
</dbReference>
<dbReference type="InterPro" id="IPR008280">
    <property type="entry name" value="Tub_FtsZ_C"/>
</dbReference>